<reference evidence="2 3" key="1">
    <citation type="submission" date="2019-02" db="EMBL/GenBank/DDBJ databases">
        <title>Deep-cultivation of Planctomycetes and their phenomic and genomic characterization uncovers novel biology.</title>
        <authorList>
            <person name="Wiegand S."/>
            <person name="Jogler M."/>
            <person name="Boedeker C."/>
            <person name="Pinto D."/>
            <person name="Vollmers J."/>
            <person name="Rivas-Marin E."/>
            <person name="Kohn T."/>
            <person name="Peeters S.H."/>
            <person name="Heuer A."/>
            <person name="Rast P."/>
            <person name="Oberbeckmann S."/>
            <person name="Bunk B."/>
            <person name="Jeske O."/>
            <person name="Meyerdierks A."/>
            <person name="Storesund J.E."/>
            <person name="Kallscheuer N."/>
            <person name="Luecker S."/>
            <person name="Lage O.M."/>
            <person name="Pohl T."/>
            <person name="Merkel B.J."/>
            <person name="Hornburger P."/>
            <person name="Mueller R.-W."/>
            <person name="Bruemmer F."/>
            <person name="Labrenz M."/>
            <person name="Spormann A.M."/>
            <person name="Op Den Camp H."/>
            <person name="Overmann J."/>
            <person name="Amann R."/>
            <person name="Jetten M.S.M."/>
            <person name="Mascher T."/>
            <person name="Medema M.H."/>
            <person name="Devos D.P."/>
            <person name="Kaster A.-K."/>
            <person name="Ovreas L."/>
            <person name="Rohde M."/>
            <person name="Galperin M.Y."/>
            <person name="Jogler C."/>
        </authorList>
    </citation>
    <scope>NUCLEOTIDE SEQUENCE [LARGE SCALE GENOMIC DNA]</scope>
    <source>
        <strain evidence="2 3">Pla108</strain>
    </source>
</reference>
<proteinExistence type="predicted"/>
<accession>A0A5C6ADB0</accession>
<feature type="transmembrane region" description="Helical" evidence="1">
    <location>
        <begin position="143"/>
        <end position="164"/>
    </location>
</feature>
<feature type="transmembrane region" description="Helical" evidence="1">
    <location>
        <begin position="170"/>
        <end position="200"/>
    </location>
</feature>
<keyword evidence="3" id="KW-1185">Reference proteome</keyword>
<feature type="transmembrane region" description="Helical" evidence="1">
    <location>
        <begin position="285"/>
        <end position="306"/>
    </location>
</feature>
<dbReference type="Proteomes" id="UP000317421">
    <property type="component" value="Unassembled WGS sequence"/>
</dbReference>
<feature type="transmembrane region" description="Helical" evidence="1">
    <location>
        <begin position="367"/>
        <end position="384"/>
    </location>
</feature>
<protein>
    <submittedName>
        <fullName evidence="2">Uncharacterized protein</fullName>
    </submittedName>
</protein>
<feature type="transmembrane region" description="Helical" evidence="1">
    <location>
        <begin position="450"/>
        <end position="471"/>
    </location>
</feature>
<organism evidence="2 3">
    <name type="scientific">Botrimarina colliarenosi</name>
    <dbReference type="NCBI Taxonomy" id="2528001"/>
    <lineage>
        <taxon>Bacteria</taxon>
        <taxon>Pseudomonadati</taxon>
        <taxon>Planctomycetota</taxon>
        <taxon>Planctomycetia</taxon>
        <taxon>Pirellulales</taxon>
        <taxon>Lacipirellulaceae</taxon>
        <taxon>Botrimarina</taxon>
    </lineage>
</organism>
<dbReference type="OrthoDB" id="56319at2"/>
<sequence>MTESTATPAEATRVVGDSRYEAALFRRLRTTETAAHLRQLMATARLRTLLVIGLSLFFWCGLFALFFVGFNFLKEHVAQPGELYHAKTVEFVFHLFFASLNVMLIFSSGIILYGGLFSSAETRYLLTTPAREERVVLHKFQEATLFSSWGFFLLASPLTLAYGISVDAPWHYYVLIAPLIISFVYIPCVIGALCCLLLIYKLAHVRMTVVVIVAGLSMFAAGAAIWDTVGIEREEIFEQKFFSDTIRKFSFTREEWLPSSWLSDGLIDAAQPRPRLPGPLRHTPVIRALLSLGLLVSNALMGRLVLTAVAKRCFRTAFSQLECRPRRPRRAGAVWVDRVAAALLTPFPPQVRLLLLKDWRLLRRDPVQWSQFLIFFGLLGLYFLNVDQFTVTAGDINHATWVNLVSFLNLAVVGLILSTFTTRFIYPMLSLEGRRFWVLGLMPVSRETIVWSKFVFAALGSWMPCAVLILVSDLMLRVPALVVGIHQLTTVLLCVGLAALAVGLGATMPNFRETSPSKIAAGFGGTLNLVLSAVYIIVVVSLTALPCHFKLIAGSSSLTTEFLNPDYLDFWLIVGAGLAVAVGVVATVVPLYRGVKAFNRLEFC</sequence>
<dbReference type="AlphaFoldDB" id="A0A5C6ADB0"/>
<dbReference type="EMBL" id="SJPR01000002">
    <property type="protein sequence ID" value="TWT98042.1"/>
    <property type="molecule type" value="Genomic_DNA"/>
</dbReference>
<feature type="transmembrane region" description="Helical" evidence="1">
    <location>
        <begin position="570"/>
        <end position="592"/>
    </location>
</feature>
<feature type="transmembrane region" description="Helical" evidence="1">
    <location>
        <begin position="207"/>
        <end position="226"/>
    </location>
</feature>
<feature type="transmembrane region" description="Helical" evidence="1">
    <location>
        <begin position="48"/>
        <end position="73"/>
    </location>
</feature>
<keyword evidence="1" id="KW-0812">Transmembrane</keyword>
<dbReference type="RefSeq" id="WP_146444929.1">
    <property type="nucleotide sequence ID" value="NZ_SJPR01000002.1"/>
</dbReference>
<keyword evidence="1" id="KW-1133">Transmembrane helix</keyword>
<feature type="transmembrane region" description="Helical" evidence="1">
    <location>
        <begin position="404"/>
        <end position="429"/>
    </location>
</feature>
<keyword evidence="1" id="KW-0472">Membrane</keyword>
<dbReference type="InterPro" id="IPR031599">
    <property type="entry name" value="ABC_tran_2"/>
</dbReference>
<feature type="transmembrane region" description="Helical" evidence="1">
    <location>
        <begin position="483"/>
        <end position="507"/>
    </location>
</feature>
<feature type="transmembrane region" description="Helical" evidence="1">
    <location>
        <begin position="93"/>
        <end position="116"/>
    </location>
</feature>
<name>A0A5C6ADB0_9BACT</name>
<gene>
    <name evidence="2" type="ORF">Pla108_21970</name>
</gene>
<evidence type="ECO:0000313" key="2">
    <source>
        <dbReference type="EMBL" id="TWT98042.1"/>
    </source>
</evidence>
<feature type="transmembrane region" description="Helical" evidence="1">
    <location>
        <begin position="519"/>
        <end position="545"/>
    </location>
</feature>
<dbReference type="Pfam" id="PF16949">
    <property type="entry name" value="ABC_tran_2"/>
    <property type="match status" value="1"/>
</dbReference>
<comment type="caution">
    <text evidence="2">The sequence shown here is derived from an EMBL/GenBank/DDBJ whole genome shotgun (WGS) entry which is preliminary data.</text>
</comment>
<evidence type="ECO:0000313" key="3">
    <source>
        <dbReference type="Proteomes" id="UP000317421"/>
    </source>
</evidence>
<evidence type="ECO:0000256" key="1">
    <source>
        <dbReference type="SAM" id="Phobius"/>
    </source>
</evidence>